<sequence length="179" mass="20170">MKGFVRNNQYLSLCGLNCKLCPMNLAGYCSGCGVDNQSCKIAKCSIEHEKIEYCFQCGSFPCDKYAHIDDFDSFITHQNQMNDMGKAQQIGIPAYNAEQEEKRKILDFLLASYNDGRRKNLFCIAVNLLEIGEIENILQAVKSDKEFQGLSKKEQASIIAKQLQDIAANKGIVLKLRKK</sequence>
<reference evidence="1 2" key="1">
    <citation type="submission" date="2018-02" db="EMBL/GenBank/DDBJ databases">
        <title>Complete genome sequencing of Faecalibacterium prausnitzii strains isolated from the human gut.</title>
        <authorList>
            <person name="Fitzgerald B.C."/>
            <person name="Shkoporov A.N."/>
            <person name="Ross P.R."/>
            <person name="Hill C."/>
        </authorList>
    </citation>
    <scope>NUCLEOTIDE SEQUENCE [LARGE SCALE GENOMIC DNA]</scope>
    <source>
        <strain evidence="1 2">APC923/51-1</strain>
    </source>
</reference>
<dbReference type="Proteomes" id="UP000251281">
    <property type="component" value="Unassembled WGS sequence"/>
</dbReference>
<evidence type="ECO:0000313" key="1">
    <source>
        <dbReference type="EMBL" id="RAW56177.1"/>
    </source>
</evidence>
<gene>
    <name evidence="1" type="ORF">C4N24_12140</name>
</gene>
<dbReference type="RefSeq" id="WP_112091625.1">
    <property type="nucleotide sequence ID" value="NZ_PRLD01000013.1"/>
</dbReference>
<evidence type="ECO:0000313" key="2">
    <source>
        <dbReference type="Proteomes" id="UP000251281"/>
    </source>
</evidence>
<protein>
    <recommendedName>
        <fullName evidence="3">DUF3795 domain-containing protein</fullName>
    </recommendedName>
</protein>
<evidence type="ECO:0008006" key="3">
    <source>
        <dbReference type="Google" id="ProtNLM"/>
    </source>
</evidence>
<organism evidence="1 2">
    <name type="scientific">Faecalibacterium prausnitzii</name>
    <dbReference type="NCBI Taxonomy" id="853"/>
    <lineage>
        <taxon>Bacteria</taxon>
        <taxon>Bacillati</taxon>
        <taxon>Bacillota</taxon>
        <taxon>Clostridia</taxon>
        <taxon>Eubacteriales</taxon>
        <taxon>Oscillospiraceae</taxon>
        <taxon>Faecalibacterium</taxon>
    </lineage>
</organism>
<proteinExistence type="predicted"/>
<comment type="caution">
    <text evidence="1">The sequence shown here is derived from an EMBL/GenBank/DDBJ whole genome shotgun (WGS) entry which is preliminary data.</text>
</comment>
<dbReference type="AlphaFoldDB" id="A0A329U102"/>
<dbReference type="EMBL" id="PRLD01000013">
    <property type="protein sequence ID" value="RAW56177.1"/>
    <property type="molecule type" value="Genomic_DNA"/>
</dbReference>
<accession>A0A329U102</accession>
<name>A0A329U102_9FIRM</name>